<dbReference type="PANTHER" id="PTHR43689">
    <property type="entry name" value="HYDROLASE"/>
    <property type="match status" value="1"/>
</dbReference>
<dbReference type="InterPro" id="IPR029058">
    <property type="entry name" value="AB_hydrolase_fold"/>
</dbReference>
<comment type="caution">
    <text evidence="2">The sequence shown here is derived from an EMBL/GenBank/DDBJ whole genome shotgun (WGS) entry which is preliminary data.</text>
</comment>
<dbReference type="Pfam" id="PF12697">
    <property type="entry name" value="Abhydrolase_6"/>
    <property type="match status" value="1"/>
</dbReference>
<dbReference type="InterPro" id="IPR000073">
    <property type="entry name" value="AB_hydrolase_1"/>
</dbReference>
<dbReference type="GO" id="GO:0016787">
    <property type="term" value="F:hydrolase activity"/>
    <property type="evidence" value="ECO:0007669"/>
    <property type="project" value="UniProtKB-KW"/>
</dbReference>
<dbReference type="SUPFAM" id="SSF53474">
    <property type="entry name" value="alpha/beta-Hydrolases"/>
    <property type="match status" value="1"/>
</dbReference>
<keyword evidence="3" id="KW-1185">Reference proteome</keyword>
<evidence type="ECO:0000313" key="3">
    <source>
        <dbReference type="Proteomes" id="UP001500403"/>
    </source>
</evidence>
<feature type="domain" description="AB hydrolase-1" evidence="1">
    <location>
        <begin position="30"/>
        <end position="287"/>
    </location>
</feature>
<reference evidence="3" key="1">
    <citation type="journal article" date="2019" name="Int. J. Syst. Evol. Microbiol.">
        <title>The Global Catalogue of Microorganisms (GCM) 10K type strain sequencing project: providing services to taxonomists for standard genome sequencing and annotation.</title>
        <authorList>
            <consortium name="The Broad Institute Genomics Platform"/>
            <consortium name="The Broad Institute Genome Sequencing Center for Infectious Disease"/>
            <person name="Wu L."/>
            <person name="Ma J."/>
        </authorList>
    </citation>
    <scope>NUCLEOTIDE SEQUENCE [LARGE SCALE GENOMIC DNA]</scope>
    <source>
        <strain evidence="3">JCM 9088</strain>
    </source>
</reference>
<proteinExistence type="predicted"/>
<name>A0ABP6K8D8_9ACTN</name>
<protein>
    <submittedName>
        <fullName evidence="2">Alpha/beta hydrolase</fullName>
    </submittedName>
</protein>
<dbReference type="PANTHER" id="PTHR43689:SF8">
    <property type="entry name" value="ALPHA_BETA-HYDROLASES SUPERFAMILY PROTEIN"/>
    <property type="match status" value="1"/>
</dbReference>
<keyword evidence="2" id="KW-0378">Hydrolase</keyword>
<evidence type="ECO:0000259" key="1">
    <source>
        <dbReference type="Pfam" id="PF12697"/>
    </source>
</evidence>
<gene>
    <name evidence="2" type="ORF">GCM10010446_69130</name>
</gene>
<dbReference type="Gene3D" id="3.40.50.1820">
    <property type="entry name" value="alpha/beta hydrolase"/>
    <property type="match status" value="1"/>
</dbReference>
<sequence>MTTSHNPICPNHTGGTCLAATPRDPVDVTLLFLHGMGVTARSWDQVRQRLPADWRTVAYDQRGHGHSAFGLLPPTGLAQLGADLADILTHPGSCLPGPVVLVGHSAGGIVLMHCAATHPDLFGTRVVGAVLLSTTAAPVDLTCGVKGPAGLLLGRLFLQAAGAPPDRITARTSLAVRLSSLLVRIMTRSRWPLYGHASTPATRRACSEMISATEPATLSALLHQLSANRGPEPTGLSRVPVLIGVGSEDRLTPPSHSRDLARRLPHAHLFTAPRAGHVLPLEAPDLVTRKIRDLLPLPRRE</sequence>
<dbReference type="RefSeq" id="WP_344501029.1">
    <property type="nucleotide sequence ID" value="NZ_BAAAUD010000116.1"/>
</dbReference>
<organism evidence="2 3">
    <name type="scientific">Streptomyces enissocaesilis</name>
    <dbReference type="NCBI Taxonomy" id="332589"/>
    <lineage>
        <taxon>Bacteria</taxon>
        <taxon>Bacillati</taxon>
        <taxon>Actinomycetota</taxon>
        <taxon>Actinomycetes</taxon>
        <taxon>Kitasatosporales</taxon>
        <taxon>Streptomycetaceae</taxon>
        <taxon>Streptomyces</taxon>
        <taxon>Streptomyces rochei group</taxon>
    </lineage>
</organism>
<evidence type="ECO:0000313" key="2">
    <source>
        <dbReference type="EMBL" id="GAA2975109.1"/>
    </source>
</evidence>
<accession>A0ABP6K8D8</accession>
<dbReference type="Proteomes" id="UP001500403">
    <property type="component" value="Unassembled WGS sequence"/>
</dbReference>
<dbReference type="EMBL" id="BAAAUD010000116">
    <property type="protein sequence ID" value="GAA2975109.1"/>
    <property type="molecule type" value="Genomic_DNA"/>
</dbReference>